<dbReference type="InterPro" id="IPR013078">
    <property type="entry name" value="His_Pase_superF_clade-1"/>
</dbReference>
<dbReference type="AlphaFoldDB" id="A0A0R1SCR8"/>
<sequence>MTKYQIYFVRHGRTFYNKLHKMQGWSDSPLLPEGIEVAKTAANALKDVAFDHAYSSDTTRAMNTAKIIMNANKKDLHRHTIPEFREQFYGYFEGMFAAETWFIAGEKYGTPTYLGIAKKFGFDKTFDFLNQADPLNFAENAEQYWERIGRGFEKLDRIANDGDKILLVSHSTTIYSLAQRYHAPNLKITETPLNSSLTILDRDNGLNSVSTYNKVLK</sequence>
<protein>
    <submittedName>
        <fullName evidence="4">Phosphoglycerate mutase</fullName>
    </submittedName>
</protein>
<keyword evidence="5" id="KW-1185">Reference proteome</keyword>
<dbReference type="STRING" id="1423815.FC27_GL002255"/>
<dbReference type="GO" id="GO:0004331">
    <property type="term" value="F:fructose-2,6-bisphosphate 2-phosphatase activity"/>
    <property type="evidence" value="ECO:0007669"/>
    <property type="project" value="TreeGrafter"/>
</dbReference>
<evidence type="ECO:0000256" key="3">
    <source>
        <dbReference type="PIRSR" id="PIRSR613078-2"/>
    </source>
</evidence>
<feature type="binding site" evidence="3">
    <location>
        <position position="60"/>
    </location>
    <ligand>
        <name>substrate</name>
    </ligand>
</feature>
<evidence type="ECO:0000313" key="5">
    <source>
        <dbReference type="Proteomes" id="UP000051647"/>
    </source>
</evidence>
<feature type="active site" description="Tele-phosphohistidine intermediate" evidence="2">
    <location>
        <position position="11"/>
    </location>
</feature>
<evidence type="ECO:0000256" key="2">
    <source>
        <dbReference type="PIRSR" id="PIRSR613078-1"/>
    </source>
</evidence>
<gene>
    <name evidence="4" type="ORF">FC27_GL002255</name>
</gene>
<dbReference type="PANTHER" id="PTHR46517:SF1">
    <property type="entry name" value="FRUCTOSE-2,6-BISPHOSPHATASE TIGAR"/>
    <property type="match status" value="1"/>
</dbReference>
<dbReference type="SUPFAM" id="SSF53254">
    <property type="entry name" value="Phosphoglycerate mutase-like"/>
    <property type="match status" value="1"/>
</dbReference>
<evidence type="ECO:0000256" key="1">
    <source>
        <dbReference type="ARBA" id="ARBA00022801"/>
    </source>
</evidence>
<comment type="caution">
    <text evidence="4">The sequence shown here is derived from an EMBL/GenBank/DDBJ whole genome shotgun (WGS) entry which is preliminary data.</text>
</comment>
<dbReference type="Pfam" id="PF00300">
    <property type="entry name" value="His_Phos_1"/>
    <property type="match status" value="1"/>
</dbReference>
<dbReference type="RefSeq" id="WP_010624708.1">
    <property type="nucleotide sequence ID" value="NZ_AZFA01000009.1"/>
</dbReference>
<dbReference type="InterPro" id="IPR029033">
    <property type="entry name" value="His_PPase_superfam"/>
</dbReference>
<dbReference type="Proteomes" id="UP000051647">
    <property type="component" value="Unassembled WGS sequence"/>
</dbReference>
<dbReference type="InterPro" id="IPR051695">
    <property type="entry name" value="Phosphoglycerate_Mutase"/>
</dbReference>
<dbReference type="GO" id="GO:0005829">
    <property type="term" value="C:cytosol"/>
    <property type="evidence" value="ECO:0007669"/>
    <property type="project" value="TreeGrafter"/>
</dbReference>
<dbReference type="GO" id="GO:0043456">
    <property type="term" value="P:regulation of pentose-phosphate shunt"/>
    <property type="evidence" value="ECO:0007669"/>
    <property type="project" value="TreeGrafter"/>
</dbReference>
<dbReference type="OrthoDB" id="4131070at2"/>
<dbReference type="EMBL" id="AZFA01000009">
    <property type="protein sequence ID" value="KRL66929.1"/>
    <property type="molecule type" value="Genomic_DNA"/>
</dbReference>
<dbReference type="PANTHER" id="PTHR46517">
    <property type="entry name" value="FRUCTOSE-2,6-BISPHOSPHATASE TIGAR"/>
    <property type="match status" value="1"/>
</dbReference>
<evidence type="ECO:0000313" key="4">
    <source>
        <dbReference type="EMBL" id="KRL66929.1"/>
    </source>
</evidence>
<reference evidence="4 5" key="1">
    <citation type="journal article" date="2015" name="Genome Announc.">
        <title>Expanding the biotechnology potential of lactobacilli through comparative genomics of 213 strains and associated genera.</title>
        <authorList>
            <person name="Sun Z."/>
            <person name="Harris H.M."/>
            <person name="McCann A."/>
            <person name="Guo C."/>
            <person name="Argimon S."/>
            <person name="Zhang W."/>
            <person name="Yang X."/>
            <person name="Jeffery I.B."/>
            <person name="Cooney J.C."/>
            <person name="Kagawa T.F."/>
            <person name="Liu W."/>
            <person name="Song Y."/>
            <person name="Salvetti E."/>
            <person name="Wrobel A."/>
            <person name="Rasinkangas P."/>
            <person name="Parkhill J."/>
            <person name="Rea M.C."/>
            <person name="O'Sullivan O."/>
            <person name="Ritari J."/>
            <person name="Douillard F.P."/>
            <person name="Paul Ross R."/>
            <person name="Yang R."/>
            <person name="Briner A.E."/>
            <person name="Felis G.E."/>
            <person name="de Vos W.M."/>
            <person name="Barrangou R."/>
            <person name="Klaenhammer T.R."/>
            <person name="Caufield P.W."/>
            <person name="Cui Y."/>
            <person name="Zhang H."/>
            <person name="O'Toole P.W."/>
        </authorList>
    </citation>
    <scope>NUCLEOTIDE SEQUENCE [LARGE SCALE GENOMIC DNA]</scope>
    <source>
        <strain evidence="4 5">DSM 14857</strain>
    </source>
</reference>
<feature type="active site" description="Proton donor/acceptor" evidence="2">
    <location>
        <position position="86"/>
    </location>
</feature>
<dbReference type="SMART" id="SM00855">
    <property type="entry name" value="PGAM"/>
    <property type="match status" value="1"/>
</dbReference>
<name>A0A0R1SCR8_9LACO</name>
<keyword evidence="1" id="KW-0378">Hydrolase</keyword>
<dbReference type="eggNOG" id="COG0406">
    <property type="taxonomic scope" value="Bacteria"/>
</dbReference>
<dbReference type="PATRIC" id="fig|1423815.3.peg.2313"/>
<dbReference type="GO" id="GO:0045820">
    <property type="term" value="P:negative regulation of glycolytic process"/>
    <property type="evidence" value="ECO:0007669"/>
    <property type="project" value="TreeGrafter"/>
</dbReference>
<feature type="binding site" evidence="3">
    <location>
        <begin position="10"/>
        <end position="17"/>
    </location>
    <ligand>
        <name>substrate</name>
    </ligand>
</feature>
<feature type="binding site" evidence="3">
    <location>
        <begin position="86"/>
        <end position="89"/>
    </location>
    <ligand>
        <name>substrate</name>
    </ligand>
</feature>
<accession>A0A0R1SCR8</accession>
<organism evidence="4 5">
    <name type="scientific">Companilactobacillus versmoldensis DSM 14857 = KCTC 3814</name>
    <dbReference type="NCBI Taxonomy" id="1423815"/>
    <lineage>
        <taxon>Bacteria</taxon>
        <taxon>Bacillati</taxon>
        <taxon>Bacillota</taxon>
        <taxon>Bacilli</taxon>
        <taxon>Lactobacillales</taxon>
        <taxon>Lactobacillaceae</taxon>
        <taxon>Companilactobacillus</taxon>
    </lineage>
</organism>
<dbReference type="Gene3D" id="3.40.50.1240">
    <property type="entry name" value="Phosphoglycerate mutase-like"/>
    <property type="match status" value="1"/>
</dbReference>
<dbReference type="CDD" id="cd07067">
    <property type="entry name" value="HP_PGM_like"/>
    <property type="match status" value="1"/>
</dbReference>
<proteinExistence type="predicted"/>